<proteinExistence type="inferred from homology"/>
<dbReference type="AlphaFoldDB" id="A0A382FR20"/>
<dbReference type="EMBL" id="UINC01051021">
    <property type="protein sequence ID" value="SVB64673.1"/>
    <property type="molecule type" value="Genomic_DNA"/>
</dbReference>
<evidence type="ECO:0000259" key="4">
    <source>
        <dbReference type="PROSITE" id="PS50931"/>
    </source>
</evidence>
<dbReference type="InterPro" id="IPR000847">
    <property type="entry name" value="LysR_HTH_N"/>
</dbReference>
<reference evidence="5" key="1">
    <citation type="submission" date="2018-05" db="EMBL/GenBank/DDBJ databases">
        <authorList>
            <person name="Lanie J.A."/>
            <person name="Ng W.-L."/>
            <person name="Kazmierczak K.M."/>
            <person name="Andrzejewski T.M."/>
            <person name="Davidsen T.M."/>
            <person name="Wayne K.J."/>
            <person name="Tettelin H."/>
            <person name="Glass J.I."/>
            <person name="Rusch D."/>
            <person name="Podicherti R."/>
            <person name="Tsui H.-C.T."/>
            <person name="Winkler M.E."/>
        </authorList>
    </citation>
    <scope>NUCLEOTIDE SEQUENCE</scope>
</reference>
<sequence length="79" mass="8563">MEFRELRTFCIVSKLGSVSAAARFLNLGQPAATKHLKKLEGELGVELLFRGRRPIQLTSTGAALLEVVNPLVEGISALE</sequence>
<gene>
    <name evidence="5" type="ORF">METZ01_LOCUS217527</name>
</gene>
<protein>
    <recommendedName>
        <fullName evidence="4">HTH lysR-type domain-containing protein</fullName>
    </recommendedName>
</protein>
<feature type="non-terminal residue" evidence="5">
    <location>
        <position position="79"/>
    </location>
</feature>
<evidence type="ECO:0000256" key="1">
    <source>
        <dbReference type="ARBA" id="ARBA00009437"/>
    </source>
</evidence>
<evidence type="ECO:0000256" key="2">
    <source>
        <dbReference type="ARBA" id="ARBA00023015"/>
    </source>
</evidence>
<organism evidence="5">
    <name type="scientific">marine metagenome</name>
    <dbReference type="NCBI Taxonomy" id="408172"/>
    <lineage>
        <taxon>unclassified sequences</taxon>
        <taxon>metagenomes</taxon>
        <taxon>ecological metagenomes</taxon>
    </lineage>
</organism>
<keyword evidence="3" id="KW-0804">Transcription</keyword>
<dbReference type="InterPro" id="IPR036390">
    <property type="entry name" value="WH_DNA-bd_sf"/>
</dbReference>
<dbReference type="Pfam" id="PF00126">
    <property type="entry name" value="HTH_1"/>
    <property type="match status" value="1"/>
</dbReference>
<accession>A0A382FR20</accession>
<dbReference type="PRINTS" id="PR00039">
    <property type="entry name" value="HTHLYSR"/>
</dbReference>
<dbReference type="GO" id="GO:0003700">
    <property type="term" value="F:DNA-binding transcription factor activity"/>
    <property type="evidence" value="ECO:0007669"/>
    <property type="project" value="InterPro"/>
</dbReference>
<dbReference type="PANTHER" id="PTHR30126:SF39">
    <property type="entry name" value="HTH-TYPE TRANSCRIPTIONAL REGULATOR CYSL"/>
    <property type="match status" value="1"/>
</dbReference>
<name>A0A382FR20_9ZZZZ</name>
<comment type="similarity">
    <text evidence="1">Belongs to the LysR transcriptional regulatory family.</text>
</comment>
<feature type="domain" description="HTH lysR-type" evidence="4">
    <location>
        <begin position="1"/>
        <end position="58"/>
    </location>
</feature>
<dbReference type="Gene3D" id="1.10.10.10">
    <property type="entry name" value="Winged helix-like DNA-binding domain superfamily/Winged helix DNA-binding domain"/>
    <property type="match status" value="1"/>
</dbReference>
<dbReference type="InterPro" id="IPR036388">
    <property type="entry name" value="WH-like_DNA-bd_sf"/>
</dbReference>
<evidence type="ECO:0000256" key="3">
    <source>
        <dbReference type="ARBA" id="ARBA00023163"/>
    </source>
</evidence>
<dbReference type="GO" id="GO:0000976">
    <property type="term" value="F:transcription cis-regulatory region binding"/>
    <property type="evidence" value="ECO:0007669"/>
    <property type="project" value="TreeGrafter"/>
</dbReference>
<dbReference type="PANTHER" id="PTHR30126">
    <property type="entry name" value="HTH-TYPE TRANSCRIPTIONAL REGULATOR"/>
    <property type="match status" value="1"/>
</dbReference>
<dbReference type="SUPFAM" id="SSF46785">
    <property type="entry name" value="Winged helix' DNA-binding domain"/>
    <property type="match status" value="1"/>
</dbReference>
<keyword evidence="2" id="KW-0805">Transcription regulation</keyword>
<dbReference type="PROSITE" id="PS50931">
    <property type="entry name" value="HTH_LYSR"/>
    <property type="match status" value="1"/>
</dbReference>
<evidence type="ECO:0000313" key="5">
    <source>
        <dbReference type="EMBL" id="SVB64673.1"/>
    </source>
</evidence>